<dbReference type="Proteomes" id="UP000693946">
    <property type="component" value="Linkage Group LG13"/>
</dbReference>
<organism evidence="2 3">
    <name type="scientific">Solea senegalensis</name>
    <name type="common">Senegalese sole</name>
    <dbReference type="NCBI Taxonomy" id="28829"/>
    <lineage>
        <taxon>Eukaryota</taxon>
        <taxon>Metazoa</taxon>
        <taxon>Chordata</taxon>
        <taxon>Craniata</taxon>
        <taxon>Vertebrata</taxon>
        <taxon>Euteleostomi</taxon>
        <taxon>Actinopterygii</taxon>
        <taxon>Neopterygii</taxon>
        <taxon>Teleostei</taxon>
        <taxon>Neoteleostei</taxon>
        <taxon>Acanthomorphata</taxon>
        <taxon>Carangaria</taxon>
        <taxon>Pleuronectiformes</taxon>
        <taxon>Pleuronectoidei</taxon>
        <taxon>Soleidae</taxon>
        <taxon>Solea</taxon>
    </lineage>
</organism>
<protein>
    <submittedName>
        <fullName evidence="2">Uncharacterized protein</fullName>
    </submittedName>
</protein>
<proteinExistence type="predicted"/>
<name>A0AAV6SBC0_SOLSE</name>
<feature type="region of interest" description="Disordered" evidence="1">
    <location>
        <begin position="547"/>
        <end position="585"/>
    </location>
</feature>
<dbReference type="AlphaFoldDB" id="A0AAV6SBC0"/>
<accession>A0AAV6SBC0</accession>
<dbReference type="EMBL" id="JAGKHQ010000005">
    <property type="protein sequence ID" value="KAG7515185.1"/>
    <property type="molecule type" value="Genomic_DNA"/>
</dbReference>
<feature type="region of interest" description="Disordered" evidence="1">
    <location>
        <begin position="295"/>
        <end position="317"/>
    </location>
</feature>
<feature type="region of interest" description="Disordered" evidence="1">
    <location>
        <begin position="411"/>
        <end position="448"/>
    </location>
</feature>
<gene>
    <name evidence="2" type="ORF">JOB18_001630</name>
</gene>
<reference evidence="2 3" key="1">
    <citation type="journal article" date="2021" name="Sci. Rep.">
        <title>Chromosome anchoring in Senegalese sole (Solea senegalensis) reveals sex-associated markers and genome rearrangements in flatfish.</title>
        <authorList>
            <person name="Guerrero-Cozar I."/>
            <person name="Gomez-Garrido J."/>
            <person name="Berbel C."/>
            <person name="Martinez-Blanch J.F."/>
            <person name="Alioto T."/>
            <person name="Claros M.G."/>
            <person name="Gagnaire P.A."/>
            <person name="Manchado M."/>
        </authorList>
    </citation>
    <scope>NUCLEOTIDE SEQUENCE [LARGE SCALE GENOMIC DNA]</scope>
    <source>
        <strain evidence="2">Sse05_10M</strain>
    </source>
</reference>
<dbReference type="Pfam" id="PF15265">
    <property type="entry name" value="FAM196"/>
    <property type="match status" value="1"/>
</dbReference>
<evidence type="ECO:0000313" key="2">
    <source>
        <dbReference type="EMBL" id="KAG7515185.1"/>
    </source>
</evidence>
<evidence type="ECO:0000256" key="1">
    <source>
        <dbReference type="SAM" id="MobiDB-lite"/>
    </source>
</evidence>
<sequence>MKWCGNAASLLRSPTFKSVTQEMGRRVGDVMTPVPVLGVPALVGVCGLKTTGEDTAAGVLLHTWGLHCSVGVQTSPGISRQPTQQPSTDTLPVLSERNNQIFNKETHYEDNDKRAILKQKSGESKTKKEVTFKALGGETSHNVTCIQRNRNGTYCFARAIKTNPHFADNITNVRPKLKPAVRYTNGSVVDSEAIGGISVDGNEAAPIKSGTFRERDPVRKQGHHAEHCGRTPLSSVARPFGTVQKLCSLCGGRQSVTTRAATLGANNPAVSASSLNSALAALSTGTHFHTSHIERNRDIKPNQDQITDSVTDRDNGTQTLHVNNEEARFRKTAHPACPVHAQSGHNLISLSHTRTAGDQTSNQLANIPHAKTVTITQATIETKQDTNVQSFAEPTQDNNIPRPTSLTLTPQTAAATKHKDPQSHTHPTVPRTGTVPAITRPHNATKTNTHKKTVSFNSAHVSTKVPPPRMHKVQKVHPTNATQVDAATNACLQISKKKCPDSKITSASDSTLRHLGIVAAESSLNKRAASDRATRQIHLIKTNSEPLIHESTTKSQQSRLGSTSGVTTSSTSACHSTQSASLKKSSVSLKEVPSTVSLSSCVWTENQSNEVRHIETPRTNKPSHNDQSVVCTVSNQENDSKTNPLTLSRLLTVSKKHSRDTDASTNNPELIMNISTRLHTDKNKLSENVSNEFVAHESKQHENSKPSQVAELQNIISLIKSSSHVNTEQHYQGCTKKEHEGHCDPSPLVHTAQETDAKTELFALAASSKHTHIEAESSADNPPHYSYSTISTAQTNFMSSSAANSKGQVDHVTQIRVHRHSDSRSKLSFTAPVPFKNHGGPECNSITPPSTLQPVTPPCLRSSEMESTLSPALTQLCPVDSSLTRSHPTDAATLLPLSSSQCWRPAILQQELETVEASLAANKDRITTLLNIIHDLETCHTPTSGRRCFKTGQDVKTCSTCQKTACIIYSVEYDFRQQERRFSEVLNFSARRNNASSTHLSQPFNFSLLRNVITKNLTKSKVKSKKLCRTMFKWLPRKIQQA</sequence>
<dbReference type="InterPro" id="IPR029337">
    <property type="entry name" value="INSYN2"/>
</dbReference>
<comment type="caution">
    <text evidence="2">The sequence shown here is derived from an EMBL/GenBank/DDBJ whole genome shotgun (WGS) entry which is preliminary data.</text>
</comment>
<feature type="compositionally biased region" description="Low complexity" evidence="1">
    <location>
        <begin position="561"/>
        <end position="585"/>
    </location>
</feature>
<evidence type="ECO:0000313" key="3">
    <source>
        <dbReference type="Proteomes" id="UP000693946"/>
    </source>
</evidence>
<dbReference type="PANTHER" id="PTHR28682:SF2">
    <property type="entry name" value="PROTEIN INSYN2B"/>
    <property type="match status" value="1"/>
</dbReference>
<keyword evidence="3" id="KW-1185">Reference proteome</keyword>
<dbReference type="PANTHER" id="PTHR28682">
    <property type="entry name" value="INHIBITORY SYNAPTIC FACTOR 2A-RELATED"/>
    <property type="match status" value="1"/>
</dbReference>